<dbReference type="Proteomes" id="UP000824229">
    <property type="component" value="Unassembled WGS sequence"/>
</dbReference>
<reference evidence="3" key="1">
    <citation type="journal article" date="2021" name="PeerJ">
        <title>Extensive microbial diversity within the chicken gut microbiome revealed by metagenomics and culture.</title>
        <authorList>
            <person name="Gilroy R."/>
            <person name="Ravi A."/>
            <person name="Getino M."/>
            <person name="Pursley I."/>
            <person name="Horton D.L."/>
            <person name="Alikhan N.F."/>
            <person name="Baker D."/>
            <person name="Gharbi K."/>
            <person name="Hall N."/>
            <person name="Watson M."/>
            <person name="Adriaenssens E.M."/>
            <person name="Foster-Nyarko E."/>
            <person name="Jarju S."/>
            <person name="Secka A."/>
            <person name="Antonio M."/>
            <person name="Oren A."/>
            <person name="Chaudhuri R.R."/>
            <person name="La Ragione R."/>
            <person name="Hildebrand F."/>
            <person name="Pallen M.J."/>
        </authorList>
    </citation>
    <scope>NUCLEOTIDE SEQUENCE</scope>
    <source>
        <strain evidence="3">B5-657</strain>
    </source>
</reference>
<evidence type="ECO:0000313" key="4">
    <source>
        <dbReference type="Proteomes" id="UP000824229"/>
    </source>
</evidence>
<gene>
    <name evidence="3" type="ORF">H9872_06580</name>
</gene>
<evidence type="ECO:0000313" key="3">
    <source>
        <dbReference type="EMBL" id="MBU3804404.1"/>
    </source>
</evidence>
<dbReference type="EMBL" id="JAHLFQ010000145">
    <property type="protein sequence ID" value="MBU3804404.1"/>
    <property type="molecule type" value="Genomic_DNA"/>
</dbReference>
<dbReference type="AlphaFoldDB" id="A0A9E2KCI0"/>
<feature type="compositionally biased region" description="Basic and acidic residues" evidence="1">
    <location>
        <begin position="99"/>
        <end position="122"/>
    </location>
</feature>
<evidence type="ECO:0000256" key="1">
    <source>
        <dbReference type="SAM" id="MobiDB-lite"/>
    </source>
</evidence>
<feature type="chain" id="PRO_5038571801" evidence="2">
    <location>
        <begin position="25"/>
        <end position="216"/>
    </location>
</feature>
<organism evidence="3 4">
    <name type="scientific">Candidatus Cellulosilyticum pullistercoris</name>
    <dbReference type="NCBI Taxonomy" id="2838521"/>
    <lineage>
        <taxon>Bacteria</taxon>
        <taxon>Bacillati</taxon>
        <taxon>Bacillota</taxon>
        <taxon>Clostridia</taxon>
        <taxon>Lachnospirales</taxon>
        <taxon>Cellulosilyticaceae</taxon>
        <taxon>Cellulosilyticum</taxon>
    </lineage>
</organism>
<feature type="signal peptide" evidence="2">
    <location>
        <begin position="1"/>
        <end position="24"/>
    </location>
</feature>
<sequence length="216" mass="23901">MNRKKWQGMTCLLLASLMVSSVFATPVRKETAPQATTMPKATTAPQATTMPKATTAPQATTTPKATTAPQTTTMPKATTTPQAITIPKATTAPQATTMPKKEMVPNKSDCTKQHQDEKNTEKQKPFTLDHFKMITNALKKMGVSENQIVSYIKDGKKLEDILKAEKISTKKFKKCITKEYFKVVDEAVNNGQITTEQSKQLKGAIKETIKNWLPKK</sequence>
<reference evidence="3" key="2">
    <citation type="submission" date="2021-04" db="EMBL/GenBank/DDBJ databases">
        <authorList>
            <person name="Gilroy R."/>
        </authorList>
    </citation>
    <scope>NUCLEOTIDE SEQUENCE</scope>
    <source>
        <strain evidence="3">B5-657</strain>
    </source>
</reference>
<feature type="region of interest" description="Disordered" evidence="1">
    <location>
        <begin position="30"/>
        <end position="122"/>
    </location>
</feature>
<evidence type="ECO:0000256" key="2">
    <source>
        <dbReference type="SAM" id="SignalP"/>
    </source>
</evidence>
<keyword evidence="2" id="KW-0732">Signal</keyword>
<comment type="caution">
    <text evidence="3">The sequence shown here is derived from an EMBL/GenBank/DDBJ whole genome shotgun (WGS) entry which is preliminary data.</text>
</comment>
<feature type="compositionally biased region" description="Low complexity" evidence="1">
    <location>
        <begin position="32"/>
        <end position="83"/>
    </location>
</feature>
<protein>
    <submittedName>
        <fullName evidence="3">Uncharacterized protein</fullName>
    </submittedName>
</protein>
<proteinExistence type="predicted"/>
<name>A0A9E2KCI0_9FIRM</name>
<accession>A0A9E2KCI0</accession>